<feature type="binding site" evidence="1">
    <location>
        <position position="90"/>
    </location>
    <ligand>
        <name>Mn(2+)</name>
        <dbReference type="ChEBI" id="CHEBI:29035"/>
        <label>2</label>
    </ligand>
</feature>
<dbReference type="SUPFAM" id="SSF53187">
    <property type="entry name" value="Zn-dependent exopeptidases"/>
    <property type="match status" value="1"/>
</dbReference>
<dbReference type="PANTHER" id="PTHR11014:SF63">
    <property type="entry name" value="METALLOPEPTIDASE, PUTATIVE (AFU_ORTHOLOGUE AFUA_6G09600)-RELATED"/>
    <property type="match status" value="1"/>
</dbReference>
<dbReference type="InterPro" id="IPR017439">
    <property type="entry name" value="Amidohydrolase"/>
</dbReference>
<dbReference type="Proteomes" id="UP000255523">
    <property type="component" value="Unassembled WGS sequence"/>
</dbReference>
<dbReference type="PANTHER" id="PTHR11014">
    <property type="entry name" value="PEPTIDASE M20 FAMILY MEMBER"/>
    <property type="match status" value="1"/>
</dbReference>
<accession>A0A380LIW8</accession>
<protein>
    <submittedName>
        <fullName evidence="3">Peptidase</fullName>
        <ecNumber evidence="3">3.5.1.47</ecNumber>
    </submittedName>
</protein>
<gene>
    <name evidence="3" type="ORF">NCTC11087_00672</name>
</gene>
<sequence>MLEKVRKYRRDLHQIPELELVLPKTKQYILQALDGLDCQIESPIESAVVAYFDNQKPTTIAFRSDMDALPVKEMTEVPFKSGHEGCMHACGHDGHMALLLGFAQELNTFYKELSCNVLLIFQPGEESPGGAKLLCQQGILEKYKVKEIYGTHLWPFLPAGQIATIPGPMMARSSEVNIDIFGKTSHAAKYKEGIDALEIGARYLLDLYQMESQIDPKYARLLRFGRIESGTVRNVVSDHCHLEGTMRSLDEDIYQYLKEQLYSCAKAYQEARFEFSISEGYPVVFNDKKLVRKVHTILDSLSILDTHEMISEDFSWYQQYVPGVFFFLGTGTNIPLHNSHFDFDEEILLQGIQAYIQIAKNA</sequence>
<evidence type="ECO:0000256" key="1">
    <source>
        <dbReference type="PIRSR" id="PIRSR005962-1"/>
    </source>
</evidence>
<dbReference type="GO" id="GO:0050118">
    <property type="term" value="F:N-acetyldiaminopimelate deacetylase activity"/>
    <property type="evidence" value="ECO:0007669"/>
    <property type="project" value="UniProtKB-EC"/>
</dbReference>
<dbReference type="AlphaFoldDB" id="A0A380LIW8"/>
<comment type="cofactor">
    <cofactor evidence="1">
        <name>Mn(2+)</name>
        <dbReference type="ChEBI" id="CHEBI:29035"/>
    </cofactor>
    <text evidence="1">The Mn(2+) ion enhances activity.</text>
</comment>
<dbReference type="Gene3D" id="3.40.630.10">
    <property type="entry name" value="Zn peptidases"/>
    <property type="match status" value="1"/>
</dbReference>
<keyword evidence="4" id="KW-1185">Reference proteome</keyword>
<dbReference type="NCBIfam" id="TIGR01891">
    <property type="entry name" value="amidohydrolases"/>
    <property type="match status" value="1"/>
</dbReference>
<dbReference type="RefSeq" id="WP_022789172.1">
    <property type="nucleotide sequence ID" value="NZ_JACJKL010000021.1"/>
</dbReference>
<dbReference type="GO" id="GO:0046872">
    <property type="term" value="F:metal ion binding"/>
    <property type="evidence" value="ECO:0007669"/>
    <property type="project" value="UniProtKB-KW"/>
</dbReference>
<dbReference type="EC" id="3.5.1.47" evidence="3"/>
<dbReference type="SUPFAM" id="SSF55031">
    <property type="entry name" value="Bacterial exopeptidase dimerisation domain"/>
    <property type="match status" value="1"/>
</dbReference>
<evidence type="ECO:0000313" key="4">
    <source>
        <dbReference type="Proteomes" id="UP000255523"/>
    </source>
</evidence>
<keyword evidence="3" id="KW-0378">Hydrolase</keyword>
<proteinExistence type="predicted"/>
<dbReference type="EMBL" id="UHFX01000003">
    <property type="protein sequence ID" value="SUO03799.1"/>
    <property type="molecule type" value="Genomic_DNA"/>
</dbReference>
<evidence type="ECO:0000259" key="2">
    <source>
        <dbReference type="Pfam" id="PF07687"/>
    </source>
</evidence>
<dbReference type="InterPro" id="IPR011650">
    <property type="entry name" value="Peptidase_M20_dimer"/>
</dbReference>
<feature type="domain" description="Peptidase M20 dimerisation" evidence="2">
    <location>
        <begin position="175"/>
        <end position="267"/>
    </location>
</feature>
<name>A0A380LIW8_9FIRM</name>
<dbReference type="Gene3D" id="3.30.70.360">
    <property type="match status" value="1"/>
</dbReference>
<dbReference type="InterPro" id="IPR002933">
    <property type="entry name" value="Peptidase_M20"/>
</dbReference>
<dbReference type="Pfam" id="PF01546">
    <property type="entry name" value="Peptidase_M20"/>
    <property type="match status" value="1"/>
</dbReference>
<dbReference type="GeneID" id="77461651"/>
<feature type="binding site" evidence="1">
    <location>
        <position position="337"/>
    </location>
    <ligand>
        <name>Mn(2+)</name>
        <dbReference type="ChEBI" id="CHEBI:29035"/>
        <label>2</label>
    </ligand>
</feature>
<keyword evidence="1" id="KW-0479">Metal-binding</keyword>
<organism evidence="3 4">
    <name type="scientific">Faecalicoccus pleomorphus</name>
    <dbReference type="NCBI Taxonomy" id="1323"/>
    <lineage>
        <taxon>Bacteria</taxon>
        <taxon>Bacillati</taxon>
        <taxon>Bacillota</taxon>
        <taxon>Erysipelotrichia</taxon>
        <taxon>Erysipelotrichales</taxon>
        <taxon>Erysipelotrichaceae</taxon>
        <taxon>Faecalicoccus</taxon>
    </lineage>
</organism>
<dbReference type="PIRSF" id="PIRSF005962">
    <property type="entry name" value="Pept_M20D_amidohydro"/>
    <property type="match status" value="1"/>
</dbReference>
<feature type="binding site" evidence="1">
    <location>
        <position position="152"/>
    </location>
    <ligand>
        <name>Mn(2+)</name>
        <dbReference type="ChEBI" id="CHEBI:29035"/>
        <label>2</label>
    </ligand>
</feature>
<feature type="binding site" evidence="1">
    <location>
        <position position="92"/>
    </location>
    <ligand>
        <name>Mn(2+)</name>
        <dbReference type="ChEBI" id="CHEBI:29035"/>
        <label>2</label>
    </ligand>
</feature>
<keyword evidence="1" id="KW-0464">Manganese</keyword>
<feature type="binding site" evidence="1">
    <location>
        <position position="126"/>
    </location>
    <ligand>
        <name>Mn(2+)</name>
        <dbReference type="ChEBI" id="CHEBI:29035"/>
        <label>2</label>
    </ligand>
</feature>
<dbReference type="InterPro" id="IPR036264">
    <property type="entry name" value="Bact_exopeptidase_dim_dom"/>
</dbReference>
<evidence type="ECO:0000313" key="3">
    <source>
        <dbReference type="EMBL" id="SUO03799.1"/>
    </source>
</evidence>
<reference evidence="3 4" key="1">
    <citation type="submission" date="2018-06" db="EMBL/GenBank/DDBJ databases">
        <authorList>
            <consortium name="Pathogen Informatics"/>
            <person name="Doyle S."/>
        </authorList>
    </citation>
    <scope>NUCLEOTIDE SEQUENCE [LARGE SCALE GENOMIC DNA]</scope>
    <source>
        <strain evidence="3 4">NCTC11087</strain>
    </source>
</reference>
<dbReference type="Pfam" id="PF07687">
    <property type="entry name" value="M20_dimer"/>
    <property type="match status" value="1"/>
</dbReference>
<dbReference type="OrthoDB" id="9776731at2"/>